<comment type="similarity">
    <text evidence="5">Belongs to the SAT4 family.</text>
</comment>
<proteinExistence type="inferred from homology"/>
<dbReference type="InterPro" id="IPR049326">
    <property type="entry name" value="Rhodopsin_dom_fungi"/>
</dbReference>
<feature type="domain" description="Rhodopsin" evidence="7">
    <location>
        <begin position="36"/>
        <end position="239"/>
    </location>
</feature>
<sequence>MDDGTQPDWEFFTIAVTMTTVAGVFVILRLGARLYTTYSLAWKDYFLAIAMEGLGIHNRLLSAEQLQAPYKMGIGFTKISILTLYYRVFVNKTFRQVVIVLMVYVSLYTVATTVATILQCIPIKRAWDRTVPGTCVQPTAQWYSYAALNMTAEVIMFFLPMPMLKRLHVPRQQKVDLFLIFAVGLFVIFCSVMRLVTIGIEKKQDDTNYAWRGGNHWTTVELNTGFICASIPALKAPLSALLRKLGLRSGGASGYNPSTADQRYEFGSKKAKKSIFSHALASRRNNSQHHDDDSEQHIVAASGWPLSDITKTTTNCLFVLAANGVAFPVDVSTIPHRWLGEGYTHQHQWLEHIQELPDL</sequence>
<keyword evidence="2 6" id="KW-0812">Transmembrane</keyword>
<keyword evidence="4 6" id="KW-0472">Membrane</keyword>
<keyword evidence="9" id="KW-1185">Reference proteome</keyword>
<feature type="transmembrane region" description="Helical" evidence="6">
    <location>
        <begin position="98"/>
        <end position="122"/>
    </location>
</feature>
<dbReference type="AlphaFoldDB" id="B6Q1D7"/>
<feature type="transmembrane region" description="Helical" evidence="6">
    <location>
        <begin position="142"/>
        <end position="163"/>
    </location>
</feature>
<protein>
    <recommendedName>
        <fullName evidence="7">Rhodopsin domain-containing protein</fullName>
    </recommendedName>
</protein>
<evidence type="ECO:0000256" key="6">
    <source>
        <dbReference type="SAM" id="Phobius"/>
    </source>
</evidence>
<comment type="subcellular location">
    <subcellularLocation>
        <location evidence="1">Membrane</location>
        <topology evidence="1">Multi-pass membrane protein</topology>
    </subcellularLocation>
</comment>
<keyword evidence="3 6" id="KW-1133">Transmembrane helix</keyword>
<evidence type="ECO:0000259" key="7">
    <source>
        <dbReference type="Pfam" id="PF20684"/>
    </source>
</evidence>
<name>B6Q1D7_TALMQ</name>
<evidence type="ECO:0000256" key="3">
    <source>
        <dbReference type="ARBA" id="ARBA00022989"/>
    </source>
</evidence>
<accession>B6Q1D7</accession>
<evidence type="ECO:0000256" key="1">
    <source>
        <dbReference type="ARBA" id="ARBA00004141"/>
    </source>
</evidence>
<dbReference type="InterPro" id="IPR052337">
    <property type="entry name" value="SAT4-like"/>
</dbReference>
<evidence type="ECO:0000256" key="4">
    <source>
        <dbReference type="ARBA" id="ARBA00023136"/>
    </source>
</evidence>
<gene>
    <name evidence="8" type="ORF">PMAA_017180</name>
</gene>
<dbReference type="Pfam" id="PF20684">
    <property type="entry name" value="Fung_rhodopsin"/>
    <property type="match status" value="1"/>
</dbReference>
<reference evidence="9" key="1">
    <citation type="journal article" date="2015" name="Genome Announc.">
        <title>Genome sequence of the AIDS-associated pathogen Penicillium marneffei (ATCC18224) and its near taxonomic relative Talaromyces stipitatus (ATCC10500).</title>
        <authorList>
            <person name="Nierman W.C."/>
            <person name="Fedorova-Abrams N.D."/>
            <person name="Andrianopoulos A."/>
        </authorList>
    </citation>
    <scope>NUCLEOTIDE SEQUENCE [LARGE SCALE GENOMIC DNA]</scope>
    <source>
        <strain evidence="9">ATCC 18224 / CBS 334.59 / QM 7333</strain>
    </source>
</reference>
<dbReference type="PANTHER" id="PTHR33048:SF47">
    <property type="entry name" value="INTEGRAL MEMBRANE PROTEIN-RELATED"/>
    <property type="match status" value="1"/>
</dbReference>
<organism evidence="8 9">
    <name type="scientific">Talaromyces marneffei (strain ATCC 18224 / CBS 334.59 / QM 7333)</name>
    <name type="common">Penicillium marneffei</name>
    <dbReference type="NCBI Taxonomy" id="441960"/>
    <lineage>
        <taxon>Eukaryota</taxon>
        <taxon>Fungi</taxon>
        <taxon>Dikarya</taxon>
        <taxon>Ascomycota</taxon>
        <taxon>Pezizomycotina</taxon>
        <taxon>Eurotiomycetes</taxon>
        <taxon>Eurotiomycetidae</taxon>
        <taxon>Eurotiales</taxon>
        <taxon>Trichocomaceae</taxon>
        <taxon>Talaromyces</taxon>
        <taxon>Talaromyces sect. Talaromyces</taxon>
    </lineage>
</organism>
<feature type="transmembrane region" description="Helical" evidence="6">
    <location>
        <begin position="12"/>
        <end position="32"/>
    </location>
</feature>
<dbReference type="HOGENOM" id="CLU_028200_0_2_1"/>
<dbReference type="GO" id="GO:0016020">
    <property type="term" value="C:membrane"/>
    <property type="evidence" value="ECO:0007669"/>
    <property type="project" value="UniProtKB-SubCell"/>
</dbReference>
<evidence type="ECO:0000256" key="2">
    <source>
        <dbReference type="ARBA" id="ARBA00022692"/>
    </source>
</evidence>
<evidence type="ECO:0000313" key="8">
    <source>
        <dbReference type="EMBL" id="EEA26800.1"/>
    </source>
</evidence>
<dbReference type="VEuPathDB" id="FungiDB:PMAA_017180"/>
<evidence type="ECO:0000256" key="5">
    <source>
        <dbReference type="ARBA" id="ARBA00038359"/>
    </source>
</evidence>
<feature type="transmembrane region" description="Helical" evidence="6">
    <location>
        <begin position="175"/>
        <end position="196"/>
    </location>
</feature>
<dbReference type="PANTHER" id="PTHR33048">
    <property type="entry name" value="PTH11-LIKE INTEGRAL MEMBRANE PROTEIN (AFU_ORTHOLOGUE AFUA_5G11245)"/>
    <property type="match status" value="1"/>
</dbReference>
<evidence type="ECO:0000313" key="9">
    <source>
        <dbReference type="Proteomes" id="UP000001294"/>
    </source>
</evidence>
<dbReference type="EMBL" id="DS995899">
    <property type="protein sequence ID" value="EEA26800.1"/>
    <property type="molecule type" value="Genomic_DNA"/>
</dbReference>
<dbReference type="PhylomeDB" id="B6Q1D7"/>
<dbReference type="Proteomes" id="UP000001294">
    <property type="component" value="Unassembled WGS sequence"/>
</dbReference>